<evidence type="ECO:0000256" key="4">
    <source>
        <dbReference type="ARBA" id="ARBA00022840"/>
    </source>
</evidence>
<dbReference type="PANTHER" id="PTHR43335:SF4">
    <property type="entry name" value="ABC TRANSPORTER, ATP-BINDING PROTEIN"/>
    <property type="match status" value="1"/>
</dbReference>
<name>A0A2P8CA08_9BACT</name>
<dbReference type="InterPro" id="IPR025302">
    <property type="entry name" value="DrrA1/2-like_C"/>
</dbReference>
<dbReference type="CDD" id="cd03230">
    <property type="entry name" value="ABC_DR_subfamily_A"/>
    <property type="match status" value="1"/>
</dbReference>
<dbReference type="GO" id="GO:0016887">
    <property type="term" value="F:ATP hydrolysis activity"/>
    <property type="evidence" value="ECO:0007669"/>
    <property type="project" value="InterPro"/>
</dbReference>
<accession>A0A2P8CA08</accession>
<dbReference type="RefSeq" id="WP_106543067.1">
    <property type="nucleotide sequence ID" value="NZ_BLAU01000001.1"/>
</dbReference>
<dbReference type="SUPFAM" id="SSF52540">
    <property type="entry name" value="P-loop containing nucleoside triphosphate hydrolases"/>
    <property type="match status" value="1"/>
</dbReference>
<keyword evidence="3" id="KW-0547">Nucleotide-binding</keyword>
<evidence type="ECO:0000256" key="1">
    <source>
        <dbReference type="ARBA" id="ARBA00005417"/>
    </source>
</evidence>
<evidence type="ECO:0000313" key="8">
    <source>
        <dbReference type="Proteomes" id="UP000240621"/>
    </source>
</evidence>
<keyword evidence="2" id="KW-0813">Transport</keyword>
<reference evidence="6 9" key="2">
    <citation type="submission" date="2019-10" db="EMBL/GenBank/DDBJ databases">
        <title>Prolixibacter strains distinguished by the presence of nitrate reductase genes were adept at nitrate-dependent anaerobic corrosion of metallic iron and carbon steel.</title>
        <authorList>
            <person name="Iino T."/>
            <person name="Shono N."/>
            <person name="Ito K."/>
            <person name="Nakamura R."/>
            <person name="Sueoka K."/>
            <person name="Harayama S."/>
            <person name="Ohkuma M."/>
        </authorList>
    </citation>
    <scope>NUCLEOTIDE SEQUENCE [LARGE SCALE GENOMIC DNA]</scope>
    <source>
        <strain evidence="6 9">MIC1-1</strain>
    </source>
</reference>
<dbReference type="SMART" id="SM00382">
    <property type="entry name" value="AAA"/>
    <property type="match status" value="1"/>
</dbReference>
<dbReference type="Pfam" id="PF13732">
    <property type="entry name" value="DrrA1-3_C"/>
    <property type="match status" value="1"/>
</dbReference>
<reference evidence="7 8" key="1">
    <citation type="submission" date="2018-03" db="EMBL/GenBank/DDBJ databases">
        <title>Genomic Encyclopedia of Archaeal and Bacterial Type Strains, Phase II (KMG-II): from individual species to whole genera.</title>
        <authorList>
            <person name="Goeker M."/>
        </authorList>
    </citation>
    <scope>NUCLEOTIDE SEQUENCE [LARGE SCALE GENOMIC DNA]</scope>
    <source>
        <strain evidence="7 8">DSM 27267</strain>
    </source>
</reference>
<dbReference type="Gene3D" id="3.40.50.300">
    <property type="entry name" value="P-loop containing nucleotide triphosphate hydrolases"/>
    <property type="match status" value="1"/>
</dbReference>
<dbReference type="Proteomes" id="UP000240621">
    <property type="component" value="Unassembled WGS sequence"/>
</dbReference>
<keyword evidence="4 7" id="KW-0067">ATP-binding</keyword>
<evidence type="ECO:0000313" key="9">
    <source>
        <dbReference type="Proteomes" id="UP000396862"/>
    </source>
</evidence>
<protein>
    <submittedName>
        <fullName evidence="7">ABC-2 type transport system ATP-binding protein</fullName>
    </submittedName>
    <submittedName>
        <fullName evidence="6">Multidrug ABC transporter ATP-binding protein</fullName>
    </submittedName>
</protein>
<dbReference type="Proteomes" id="UP000396862">
    <property type="component" value="Unassembled WGS sequence"/>
</dbReference>
<gene>
    <name evidence="7" type="ORF">CLV93_108173</name>
    <name evidence="6" type="ORF">JCM18694_15350</name>
</gene>
<dbReference type="EMBL" id="BLAU01000001">
    <property type="protein sequence ID" value="GET21289.1"/>
    <property type="molecule type" value="Genomic_DNA"/>
</dbReference>
<dbReference type="AlphaFoldDB" id="A0A2P8CA08"/>
<comment type="similarity">
    <text evidence="1">Belongs to the ABC transporter superfamily.</text>
</comment>
<dbReference type="InterPro" id="IPR003439">
    <property type="entry name" value="ABC_transporter-like_ATP-bd"/>
</dbReference>
<feature type="domain" description="ABC transporter" evidence="5">
    <location>
        <begin position="3"/>
        <end position="232"/>
    </location>
</feature>
<evidence type="ECO:0000313" key="7">
    <source>
        <dbReference type="EMBL" id="PSK81772.1"/>
    </source>
</evidence>
<keyword evidence="9" id="KW-1185">Reference proteome</keyword>
<dbReference type="OrthoDB" id="9801987at2"/>
<dbReference type="InterPro" id="IPR027417">
    <property type="entry name" value="P-loop_NTPase"/>
</dbReference>
<evidence type="ECO:0000256" key="3">
    <source>
        <dbReference type="ARBA" id="ARBA00022741"/>
    </source>
</evidence>
<dbReference type="GO" id="GO:0005524">
    <property type="term" value="F:ATP binding"/>
    <property type="evidence" value="ECO:0007669"/>
    <property type="project" value="UniProtKB-KW"/>
</dbReference>
<organism evidence="7 8">
    <name type="scientific">Prolixibacter denitrificans</name>
    <dbReference type="NCBI Taxonomy" id="1541063"/>
    <lineage>
        <taxon>Bacteria</taxon>
        <taxon>Pseudomonadati</taxon>
        <taxon>Bacteroidota</taxon>
        <taxon>Bacteroidia</taxon>
        <taxon>Marinilabiliales</taxon>
        <taxon>Prolixibacteraceae</taxon>
        <taxon>Prolixibacter</taxon>
    </lineage>
</organism>
<dbReference type="InterPro" id="IPR003593">
    <property type="entry name" value="AAA+_ATPase"/>
</dbReference>
<proteinExistence type="inferred from homology"/>
<evidence type="ECO:0000313" key="6">
    <source>
        <dbReference type="EMBL" id="GET21289.1"/>
    </source>
</evidence>
<dbReference type="PROSITE" id="PS50893">
    <property type="entry name" value="ABC_TRANSPORTER_2"/>
    <property type="match status" value="1"/>
</dbReference>
<evidence type="ECO:0000259" key="5">
    <source>
        <dbReference type="PROSITE" id="PS50893"/>
    </source>
</evidence>
<comment type="caution">
    <text evidence="7">The sequence shown here is derived from an EMBL/GenBank/DDBJ whole genome shotgun (WGS) entry which is preliminary data.</text>
</comment>
<sequence>MDIIVEKVTKLYGAQKAVDNISFKVNTGEVLGFLGPNGAGKTTTMKAITCFLAPNEGDITVGGLSVRENPEKVKSLIGYLPESNPLYQEMQVVDYLAFVAELQGVPKEQIPGRIREMIKICGLSGEKSKNIRELSKGYKQRVGLAQALIHDPEVLVLDEPTTGLDPNQIAEIRDLIRKIGKEKTVILSSHILAEVEATCDRILIISNGRIVANGTPAELRMRAHGDEILKVKIGGGEPEDIFIALEDLETVRSIAIMDNSPEYFEVHSHENENSARPIFEMCAENNWYIEELTPVETRLEDIFREVTMN</sequence>
<dbReference type="EMBL" id="PYGC01000008">
    <property type="protein sequence ID" value="PSK81772.1"/>
    <property type="molecule type" value="Genomic_DNA"/>
</dbReference>
<evidence type="ECO:0000256" key="2">
    <source>
        <dbReference type="ARBA" id="ARBA00022448"/>
    </source>
</evidence>
<dbReference type="PANTHER" id="PTHR43335">
    <property type="entry name" value="ABC TRANSPORTER, ATP-BINDING PROTEIN"/>
    <property type="match status" value="1"/>
</dbReference>
<dbReference type="Pfam" id="PF00005">
    <property type="entry name" value="ABC_tran"/>
    <property type="match status" value="1"/>
</dbReference>